<name>A0A8T8XF14_ASPJA</name>
<gene>
    <name evidence="2" type="ORF">BO86DRAFT_396151</name>
</gene>
<organism evidence="2 3">
    <name type="scientific">Aspergillus japonicus CBS 114.51</name>
    <dbReference type="NCBI Taxonomy" id="1448312"/>
    <lineage>
        <taxon>Eukaryota</taxon>
        <taxon>Fungi</taxon>
        <taxon>Dikarya</taxon>
        <taxon>Ascomycota</taxon>
        <taxon>Pezizomycotina</taxon>
        <taxon>Eurotiomycetes</taxon>
        <taxon>Eurotiomycetidae</taxon>
        <taxon>Eurotiales</taxon>
        <taxon>Aspergillaceae</taxon>
        <taxon>Aspergillus</taxon>
        <taxon>Aspergillus subgen. Circumdati</taxon>
    </lineage>
</organism>
<dbReference type="Proteomes" id="UP000249497">
    <property type="component" value="Unassembled WGS sequence"/>
</dbReference>
<dbReference type="EMBL" id="KZ824774">
    <property type="protein sequence ID" value="RAH85862.1"/>
    <property type="molecule type" value="Genomic_DNA"/>
</dbReference>
<dbReference type="AlphaFoldDB" id="A0A8T8XF14"/>
<dbReference type="RefSeq" id="XP_025531756.1">
    <property type="nucleotide sequence ID" value="XM_025673383.1"/>
</dbReference>
<sequence>MCLVTLLTQIPLRSPVLPPTSAAEKLDAMMARGLGSSAPLGIWAVAIAAWGINVTAFDSKLLPSLVMAD</sequence>
<keyword evidence="1" id="KW-0472">Membrane</keyword>
<reference evidence="2 3" key="1">
    <citation type="submission" date="2018-02" db="EMBL/GenBank/DDBJ databases">
        <title>The genomes of Aspergillus section Nigri reveals drivers in fungal speciation.</title>
        <authorList>
            <consortium name="DOE Joint Genome Institute"/>
            <person name="Vesth T.C."/>
            <person name="Nybo J."/>
            <person name="Theobald S."/>
            <person name="Brandl J."/>
            <person name="Frisvad J.C."/>
            <person name="Nielsen K.F."/>
            <person name="Lyhne E.K."/>
            <person name="Kogle M.E."/>
            <person name="Kuo A."/>
            <person name="Riley R."/>
            <person name="Clum A."/>
            <person name="Nolan M."/>
            <person name="Lipzen A."/>
            <person name="Salamov A."/>
            <person name="Henrissat B."/>
            <person name="Wiebenga A."/>
            <person name="De vries R.P."/>
            <person name="Grigoriev I.V."/>
            <person name="Mortensen U.H."/>
            <person name="Andersen M.R."/>
            <person name="Baker S.E."/>
        </authorList>
    </citation>
    <scope>NUCLEOTIDE SEQUENCE [LARGE SCALE GENOMIC DNA]</scope>
    <source>
        <strain evidence="2 3">CBS 114.51</strain>
    </source>
</reference>
<evidence type="ECO:0000313" key="3">
    <source>
        <dbReference type="Proteomes" id="UP000249497"/>
    </source>
</evidence>
<evidence type="ECO:0000256" key="1">
    <source>
        <dbReference type="SAM" id="Phobius"/>
    </source>
</evidence>
<protein>
    <submittedName>
        <fullName evidence="2">Uncharacterized protein</fullName>
    </submittedName>
</protein>
<dbReference type="GeneID" id="37177075"/>
<keyword evidence="3" id="KW-1185">Reference proteome</keyword>
<accession>A0A8T8XF14</accession>
<keyword evidence="1" id="KW-1133">Transmembrane helix</keyword>
<proteinExistence type="predicted"/>
<feature type="transmembrane region" description="Helical" evidence="1">
    <location>
        <begin position="38"/>
        <end position="57"/>
    </location>
</feature>
<keyword evidence="1" id="KW-0812">Transmembrane</keyword>
<evidence type="ECO:0000313" key="2">
    <source>
        <dbReference type="EMBL" id="RAH85862.1"/>
    </source>
</evidence>